<dbReference type="AlphaFoldDB" id="A0A927HUS1"/>
<protein>
    <submittedName>
        <fullName evidence="2">Alpha/beta hydrolase</fullName>
    </submittedName>
</protein>
<gene>
    <name evidence="2" type="ORF">IE992_03320</name>
</gene>
<dbReference type="InterPro" id="IPR029058">
    <property type="entry name" value="AB_hydrolase_fold"/>
</dbReference>
<evidence type="ECO:0000313" key="3">
    <source>
        <dbReference type="Proteomes" id="UP000609027"/>
    </source>
</evidence>
<evidence type="ECO:0000259" key="1">
    <source>
        <dbReference type="Pfam" id="PF12697"/>
    </source>
</evidence>
<dbReference type="Pfam" id="PF12697">
    <property type="entry name" value="Abhydrolase_6"/>
    <property type="match status" value="1"/>
</dbReference>
<proteinExistence type="predicted"/>
<dbReference type="Gene3D" id="3.40.50.1820">
    <property type="entry name" value="alpha/beta hydrolase"/>
    <property type="match status" value="1"/>
</dbReference>
<accession>A0A927HUS1</accession>
<dbReference type="SUPFAM" id="SSF53474">
    <property type="entry name" value="alpha/beta-Hydrolases"/>
    <property type="match status" value="1"/>
</dbReference>
<evidence type="ECO:0000313" key="2">
    <source>
        <dbReference type="EMBL" id="MBD3720791.1"/>
    </source>
</evidence>
<name>A0A927HUS1_KLEPN</name>
<sequence>MEQFLSHLRLQRFALFGHSMGGSIAIEAAGLLGERVTTLLVSEPNLFAGGGEYSRRIAAQSETAFVADGYAGAAGGGALAVGGLFTKLRPWAVWRAASSLIRGSDTPWFTQLCQLRCQKMLIVGERSLPYADSDLVQAQGIPVGIVPHAGHSMAWENPQGLAQLIASHS</sequence>
<keyword evidence="2" id="KW-0378">Hydrolase</keyword>
<organism evidence="2 3">
    <name type="scientific">Klebsiella pneumoniae</name>
    <dbReference type="NCBI Taxonomy" id="573"/>
    <lineage>
        <taxon>Bacteria</taxon>
        <taxon>Pseudomonadati</taxon>
        <taxon>Pseudomonadota</taxon>
        <taxon>Gammaproteobacteria</taxon>
        <taxon>Enterobacterales</taxon>
        <taxon>Enterobacteriaceae</taxon>
        <taxon>Klebsiella/Raoultella group</taxon>
        <taxon>Klebsiella</taxon>
        <taxon>Klebsiella pneumoniae complex</taxon>
    </lineage>
</organism>
<dbReference type="Proteomes" id="UP000609027">
    <property type="component" value="Unassembled WGS sequence"/>
</dbReference>
<dbReference type="InterPro" id="IPR000073">
    <property type="entry name" value="AB_hydrolase_1"/>
</dbReference>
<reference evidence="2" key="1">
    <citation type="submission" date="2020-07" db="EMBL/GenBank/DDBJ databases">
        <title>Clinical and genomic characterization of carbapenemase-producing Enterobacterales causing secondary infections during the COVID-19 crisis at a New York City hospital.</title>
        <authorList>
            <person name="Gomez-Simmonds A."/>
            <person name="Annavajhala M.K."/>
            <person name="Uhlemann A.-C."/>
        </authorList>
    </citation>
    <scope>NUCLEOTIDE SEQUENCE</scope>
    <source>
        <strain evidence="2">NK1607</strain>
    </source>
</reference>
<dbReference type="EMBL" id="JACXTJ010000001">
    <property type="protein sequence ID" value="MBD3720791.1"/>
    <property type="molecule type" value="Genomic_DNA"/>
</dbReference>
<dbReference type="GO" id="GO:0016787">
    <property type="term" value="F:hydrolase activity"/>
    <property type="evidence" value="ECO:0007669"/>
    <property type="project" value="UniProtKB-KW"/>
</dbReference>
<feature type="domain" description="AB hydrolase-1" evidence="1">
    <location>
        <begin position="4"/>
        <end position="163"/>
    </location>
</feature>
<comment type="caution">
    <text evidence="2">The sequence shown here is derived from an EMBL/GenBank/DDBJ whole genome shotgun (WGS) entry which is preliminary data.</text>
</comment>